<organism evidence="1 2">
    <name type="scientific">Vibrio ouci</name>
    <dbReference type="NCBI Taxonomy" id="2499078"/>
    <lineage>
        <taxon>Bacteria</taxon>
        <taxon>Pseudomonadati</taxon>
        <taxon>Pseudomonadota</taxon>
        <taxon>Gammaproteobacteria</taxon>
        <taxon>Vibrionales</taxon>
        <taxon>Vibrionaceae</taxon>
        <taxon>Vibrio</taxon>
    </lineage>
</organism>
<evidence type="ECO:0000313" key="1">
    <source>
        <dbReference type="EMBL" id="TFH89302.1"/>
    </source>
</evidence>
<dbReference type="AlphaFoldDB" id="A0A4Y8W8P6"/>
<reference evidence="1 2" key="1">
    <citation type="submission" date="2019-01" db="EMBL/GenBank/DDBJ databases">
        <title>Vibrio BEI176 sp. nov, a marine bacterium isolated from China: eastern marignal seas.</title>
        <authorList>
            <person name="Li B."/>
        </authorList>
    </citation>
    <scope>NUCLEOTIDE SEQUENCE [LARGE SCALE GENOMIC DNA]</scope>
    <source>
        <strain evidence="1 2">BEI176</strain>
    </source>
</reference>
<keyword evidence="2" id="KW-1185">Reference proteome</keyword>
<proteinExistence type="predicted"/>
<evidence type="ECO:0000313" key="2">
    <source>
        <dbReference type="Proteomes" id="UP000297753"/>
    </source>
</evidence>
<gene>
    <name evidence="1" type="ORF">ELS82_22935</name>
</gene>
<dbReference type="EMBL" id="SATR01000082">
    <property type="protein sequence ID" value="TFH89302.1"/>
    <property type="molecule type" value="Genomic_DNA"/>
</dbReference>
<name>A0A4Y8W8P6_9VIBR</name>
<sequence>MLLPFGFVERLICQLPFSLSKASSSGNQLHVTFVGGLFFPISRFAFVEPWFLLGSVGQQPENIGLVCGFKFLGLFKVRICQKLFINKSFKSDSQRSAVLVANLAAVFNVALSSVVGRCSPLNSALR</sequence>
<protein>
    <submittedName>
        <fullName evidence="1">Uncharacterized protein</fullName>
    </submittedName>
</protein>
<accession>A0A4Y8W8P6</accession>
<dbReference type="Proteomes" id="UP000297753">
    <property type="component" value="Unassembled WGS sequence"/>
</dbReference>
<comment type="caution">
    <text evidence="1">The sequence shown here is derived from an EMBL/GenBank/DDBJ whole genome shotgun (WGS) entry which is preliminary data.</text>
</comment>